<organism evidence="2 3">
    <name type="scientific">Maritimibacter dapengensis</name>
    <dbReference type="NCBI Taxonomy" id="2836868"/>
    <lineage>
        <taxon>Bacteria</taxon>
        <taxon>Pseudomonadati</taxon>
        <taxon>Pseudomonadota</taxon>
        <taxon>Alphaproteobacteria</taxon>
        <taxon>Rhodobacterales</taxon>
        <taxon>Roseobacteraceae</taxon>
        <taxon>Maritimibacter</taxon>
    </lineage>
</organism>
<feature type="chain" id="PRO_5045444275" evidence="1">
    <location>
        <begin position="19"/>
        <end position="509"/>
    </location>
</feature>
<name>A0ABS6T2M5_9RHOB</name>
<keyword evidence="1" id="KW-0732">Signal</keyword>
<reference evidence="2 3" key="1">
    <citation type="submission" date="2021-05" db="EMBL/GenBank/DDBJ databases">
        <title>Culturable bacteria isolated from Daya Bay.</title>
        <authorList>
            <person name="Zheng W."/>
            <person name="Yu S."/>
            <person name="Huang Y."/>
        </authorList>
    </citation>
    <scope>NUCLEOTIDE SEQUENCE [LARGE SCALE GENOMIC DNA]</scope>
    <source>
        <strain evidence="2 3">DP4N28-5</strain>
    </source>
</reference>
<comment type="caution">
    <text evidence="2">The sequence shown here is derived from an EMBL/GenBank/DDBJ whole genome shotgun (WGS) entry which is preliminary data.</text>
</comment>
<evidence type="ECO:0000313" key="2">
    <source>
        <dbReference type="EMBL" id="MBV7379510.1"/>
    </source>
</evidence>
<proteinExistence type="predicted"/>
<evidence type="ECO:0000313" key="3">
    <source>
        <dbReference type="Proteomes" id="UP000756530"/>
    </source>
</evidence>
<feature type="signal peptide" evidence="1">
    <location>
        <begin position="1"/>
        <end position="18"/>
    </location>
</feature>
<gene>
    <name evidence="2" type="ORF">KJP28_11270</name>
</gene>
<dbReference type="Proteomes" id="UP000756530">
    <property type="component" value="Unassembled WGS sequence"/>
</dbReference>
<keyword evidence="3" id="KW-1185">Reference proteome</keyword>
<dbReference type="RefSeq" id="WP_218392632.1">
    <property type="nucleotide sequence ID" value="NZ_JAHUZE010000002.1"/>
</dbReference>
<evidence type="ECO:0000256" key="1">
    <source>
        <dbReference type="SAM" id="SignalP"/>
    </source>
</evidence>
<protein>
    <submittedName>
        <fullName evidence="2">Uncharacterized protein</fullName>
    </submittedName>
</protein>
<dbReference type="EMBL" id="JAHUZE010000002">
    <property type="protein sequence ID" value="MBV7379510.1"/>
    <property type="molecule type" value="Genomic_DNA"/>
</dbReference>
<accession>A0ABS6T2M5</accession>
<sequence length="509" mass="54061">MTRLAACFLALMPGLAMAQDSAPMSAIDWLSDSLATPPQIGPEEPPVEGGARVAEVTVTPLGAEQEPRPDAIGLLAPHMTGLPADLWGASEADVIARLIREEQTAMLPAAQALLLKILLAETDPPDSDDTDGDTVFLARIDKLLQMGALDQAHALLTRAGTATADVTRRWFDTALLIGAENEVCTAMDEVPDLTPTYPARIFCLARSGDWDGAVLLMGTARALGLITEEEDARLSRFLDPDLFEGEDALPVPRRVTPLTFRLFEAFGDSIPTTTLPLAFAQADLRSNIGWKAQVEAAERLARTGAVSDNQLLGLYTQQKAAASGGIWERVRAVQALEAALDDPDALATLLPDLWETLSEAETEVPIARIHGPTLAAHDLPGQAGEIALRMGLLSEDYETVAQQAEPETDIDRFLVAVAKGDVSGVTPPGDDARAVADGFSGMAPPEELSALVEDGKLGEALLRALNRLDDGAQGDLDDLAGALALLRAVGLEGTARRVALEYLILERRG</sequence>